<feature type="non-terminal residue" evidence="1">
    <location>
        <position position="1059"/>
    </location>
</feature>
<dbReference type="Proteomes" id="UP000789702">
    <property type="component" value="Unassembled WGS sequence"/>
</dbReference>
<proteinExistence type="predicted"/>
<gene>
    <name evidence="1" type="ORF">DHETER_LOCUS4903</name>
</gene>
<accession>A0ACA9LSQ0</accession>
<name>A0ACA9LSQ0_9GLOM</name>
<evidence type="ECO:0000313" key="2">
    <source>
        <dbReference type="Proteomes" id="UP000789702"/>
    </source>
</evidence>
<sequence>MATIDGGYALIYANATSVIDNSNLLSIRGSIYANFITYDNTLQDRTILLYTFSNNVTFNGIFCDIVSVGAGQVCTLSINSTIANNITTQYIRIYFLTSGSVLNVYVLSDLDIPNITSITSNNWVVNSMPYGGYILHNFDINGTTYIFAYDEYNIQTPLVSTLSSNQTVPINNFSTTHYVFGANVIMNNNTFLLPTLNTNKDQTSWSFINIPLPKVLEYRDHGYGNLEIDQVSPSVNSSVDSSLTNLNISFFDPIVLSTDPIPGSLTIYKASDNTIRQKISPLMSEFCSTSPDGKTITINFISSTFNEYNENYYVQMDNNFVKSSVYNEPLQGISDGIWNLTSNNMNNLINSSDIAIVGTVGLTKDAMKNFLSFSKSDRSNYFAQLLNEVAEKIPVRRERLTTNEKFQHINHGQQIIFSIKVDLPSSDSNENTADSVVSDLNTMLIYKQATTFLNGITNDLDNIYGFVIMGDFWADNATLIAVSILILVVIMFLYIPTKEQEEKMVEEIVGDAKKNLIGKIDKKVEEFSDDIKNEIIYEKDKLLENIKDDRKKKIMDKIFKKVADFIKNKIINEKNKILEKVGEVDILKEFCGHMFKAFSDIKKNIDGNKEKKFKGVVGDIKTELEETVVIIKAKLKKVAKKVLDKIVKEVNGEIKSNIVEMLKEEIIDKLVKKFVNKIEKKIIDKKEELLNNFNNDAAKKIIDERFKKISDGIRNKIINEADKMLTKVLEKVDSDMFKAIGDMFKNVGYKSKKYIDIKSKKDIDIKSEKDIDIKKKISEFLKEDIKEKFSKILEEVVGDSKKIVEEIGDETKKIIDEKEIIKEIYGETENIIDEMLNGILEKEIFEEKNRILMEVSDCIKTIIDEKLKGVGDDTKKIIDDILEKVGGDIKKTIDTMFEKKIIGIKVKTIYEFFDEVYKKIFRSTNEENGEKNEVADDTDNYPRPFSIVSLIRIPDENDSDEKDSDEKVSDEKVSGQLSYDDTNEKKNKFGEYINERVVKILEDIENTLDRVDSNQPLNDDTSVEQVKILEDTHDKKVSNKINSNQLSDEDMNEDKIIKK</sequence>
<evidence type="ECO:0000313" key="1">
    <source>
        <dbReference type="EMBL" id="CAG8543360.1"/>
    </source>
</evidence>
<keyword evidence="2" id="KW-1185">Reference proteome</keyword>
<organism evidence="1 2">
    <name type="scientific">Dentiscutata heterogama</name>
    <dbReference type="NCBI Taxonomy" id="1316150"/>
    <lineage>
        <taxon>Eukaryota</taxon>
        <taxon>Fungi</taxon>
        <taxon>Fungi incertae sedis</taxon>
        <taxon>Mucoromycota</taxon>
        <taxon>Glomeromycotina</taxon>
        <taxon>Glomeromycetes</taxon>
        <taxon>Diversisporales</taxon>
        <taxon>Gigasporaceae</taxon>
        <taxon>Dentiscutata</taxon>
    </lineage>
</organism>
<comment type="caution">
    <text evidence="1">The sequence shown here is derived from an EMBL/GenBank/DDBJ whole genome shotgun (WGS) entry which is preliminary data.</text>
</comment>
<dbReference type="EMBL" id="CAJVPU010005121">
    <property type="protein sequence ID" value="CAG8543360.1"/>
    <property type="molecule type" value="Genomic_DNA"/>
</dbReference>
<protein>
    <submittedName>
        <fullName evidence="1">2227_t:CDS:1</fullName>
    </submittedName>
</protein>
<reference evidence="1" key="1">
    <citation type="submission" date="2021-06" db="EMBL/GenBank/DDBJ databases">
        <authorList>
            <person name="Kallberg Y."/>
            <person name="Tangrot J."/>
            <person name="Rosling A."/>
        </authorList>
    </citation>
    <scope>NUCLEOTIDE SEQUENCE</scope>
    <source>
        <strain evidence="1">IL203A</strain>
    </source>
</reference>